<accession>A0A517ZQS1</accession>
<proteinExistence type="predicted"/>
<dbReference type="AlphaFoldDB" id="A0A517ZQS1"/>
<dbReference type="EMBL" id="CP036276">
    <property type="protein sequence ID" value="QDU44820.1"/>
    <property type="molecule type" value="Genomic_DNA"/>
</dbReference>
<reference evidence="1 2" key="1">
    <citation type="submission" date="2019-02" db="EMBL/GenBank/DDBJ databases">
        <title>Deep-cultivation of Planctomycetes and their phenomic and genomic characterization uncovers novel biology.</title>
        <authorList>
            <person name="Wiegand S."/>
            <person name="Jogler M."/>
            <person name="Boedeker C."/>
            <person name="Pinto D."/>
            <person name="Vollmers J."/>
            <person name="Rivas-Marin E."/>
            <person name="Kohn T."/>
            <person name="Peeters S.H."/>
            <person name="Heuer A."/>
            <person name="Rast P."/>
            <person name="Oberbeckmann S."/>
            <person name="Bunk B."/>
            <person name="Jeske O."/>
            <person name="Meyerdierks A."/>
            <person name="Storesund J.E."/>
            <person name="Kallscheuer N."/>
            <person name="Luecker S."/>
            <person name="Lage O.M."/>
            <person name="Pohl T."/>
            <person name="Merkel B.J."/>
            <person name="Hornburger P."/>
            <person name="Mueller R.-W."/>
            <person name="Bruemmer F."/>
            <person name="Labrenz M."/>
            <person name="Spormann A.M."/>
            <person name="Op den Camp H."/>
            <person name="Overmann J."/>
            <person name="Amann R."/>
            <person name="Jetten M.S.M."/>
            <person name="Mascher T."/>
            <person name="Medema M.H."/>
            <person name="Devos D.P."/>
            <person name="Kaster A.-K."/>
            <person name="Ovreas L."/>
            <person name="Rohde M."/>
            <person name="Galperin M.Y."/>
            <person name="Jogler C."/>
        </authorList>
    </citation>
    <scope>NUCLEOTIDE SEQUENCE [LARGE SCALE GENOMIC DNA]</scope>
    <source>
        <strain evidence="1 2">Mal52</strain>
    </source>
</reference>
<dbReference type="KEGG" id="sdyn:Mal52_33060"/>
<evidence type="ECO:0000313" key="1">
    <source>
        <dbReference type="EMBL" id="QDU44820.1"/>
    </source>
</evidence>
<gene>
    <name evidence="1" type="ORF">Mal52_33060</name>
</gene>
<dbReference type="Proteomes" id="UP000319383">
    <property type="component" value="Chromosome"/>
</dbReference>
<evidence type="ECO:0000313" key="2">
    <source>
        <dbReference type="Proteomes" id="UP000319383"/>
    </source>
</evidence>
<protein>
    <submittedName>
        <fullName evidence="1">Uncharacterized protein</fullName>
    </submittedName>
</protein>
<sequence>MLAMWEMTGENSRSCNANIFEQPALKFNQTCPLGRQAGRLKELQPQTGDIAWFVLKLVGKQLFSQSENSQLWLVDRSVAHKLLLVCLRKRFDH</sequence>
<name>A0A517ZQS1_9PLAN</name>
<keyword evidence="2" id="KW-1185">Reference proteome</keyword>
<organism evidence="1 2">
    <name type="scientific">Symmachiella dynata</name>
    <dbReference type="NCBI Taxonomy" id="2527995"/>
    <lineage>
        <taxon>Bacteria</taxon>
        <taxon>Pseudomonadati</taxon>
        <taxon>Planctomycetota</taxon>
        <taxon>Planctomycetia</taxon>
        <taxon>Planctomycetales</taxon>
        <taxon>Planctomycetaceae</taxon>
        <taxon>Symmachiella</taxon>
    </lineage>
</organism>